<reference evidence="2 4" key="1">
    <citation type="submission" date="2018-06" db="EMBL/GenBank/DDBJ databases">
        <authorList>
            <consortium name="Pathogen Informatics"/>
            <person name="Doyle S."/>
        </authorList>
    </citation>
    <scope>NUCLEOTIDE SEQUENCE [LARGE SCALE GENOMIC DNA]</scope>
    <source>
        <strain evidence="2 4">NCTC11296</strain>
    </source>
</reference>
<dbReference type="AlphaFoldDB" id="A0A377I911"/>
<evidence type="ECO:0000256" key="1">
    <source>
        <dbReference type="SAM" id="Phobius"/>
    </source>
</evidence>
<feature type="transmembrane region" description="Helical" evidence="1">
    <location>
        <begin position="9"/>
        <end position="26"/>
    </location>
</feature>
<feature type="transmembrane region" description="Helical" evidence="1">
    <location>
        <begin position="62"/>
        <end position="83"/>
    </location>
</feature>
<dbReference type="EMBL" id="UGHK01000002">
    <property type="protein sequence ID" value="STO71804.1"/>
    <property type="molecule type" value="Genomic_DNA"/>
</dbReference>
<keyword evidence="1" id="KW-0472">Membrane</keyword>
<proteinExistence type="predicted"/>
<keyword evidence="1" id="KW-0812">Transmembrane</keyword>
<evidence type="ECO:0000313" key="4">
    <source>
        <dbReference type="Proteomes" id="UP000254465"/>
    </source>
</evidence>
<sequence length="124" mass="14292">MLFAIVRDLFAYSILLSSLFLLSYIGKFGVNMQQLIILLTPALFVMFNITIQRKFKQDLDRFAYFSAILGVAIFAALGSFSQLELISLGFKVEKISTFTMFKIYFHIWAIVLLPIALKKFFKKD</sequence>
<dbReference type="EMBL" id="UGHK01000003">
    <property type="protein sequence ID" value="STO91874.1"/>
    <property type="molecule type" value="Genomic_DNA"/>
</dbReference>
<organism evidence="2 4">
    <name type="scientific">Avibacterium paragallinarum</name>
    <name type="common">Haemophilus gallinarum</name>
    <dbReference type="NCBI Taxonomy" id="728"/>
    <lineage>
        <taxon>Bacteria</taxon>
        <taxon>Pseudomonadati</taxon>
        <taxon>Pseudomonadota</taxon>
        <taxon>Gammaproteobacteria</taxon>
        <taxon>Pasteurellales</taxon>
        <taxon>Pasteurellaceae</taxon>
        <taxon>Avibacterium</taxon>
    </lineage>
</organism>
<dbReference type="Proteomes" id="UP000254465">
    <property type="component" value="Unassembled WGS sequence"/>
</dbReference>
<keyword evidence="1" id="KW-1133">Transmembrane helix</keyword>
<evidence type="ECO:0000313" key="2">
    <source>
        <dbReference type="EMBL" id="STO71804.1"/>
    </source>
</evidence>
<feature type="transmembrane region" description="Helical" evidence="1">
    <location>
        <begin position="32"/>
        <end position="50"/>
    </location>
</feature>
<dbReference type="RefSeq" id="WP_017807418.1">
    <property type="nucleotide sequence ID" value="NZ_JBANLW010000213.1"/>
</dbReference>
<accession>A0A377I911</accession>
<name>A0A377I911_AVIPA</name>
<evidence type="ECO:0000313" key="3">
    <source>
        <dbReference type="EMBL" id="STO91874.1"/>
    </source>
</evidence>
<feature type="transmembrane region" description="Helical" evidence="1">
    <location>
        <begin position="103"/>
        <end position="121"/>
    </location>
</feature>
<protein>
    <submittedName>
        <fullName evidence="2">Uncharacterized protein</fullName>
    </submittedName>
</protein>
<gene>
    <name evidence="2" type="ORF">NCTC11296_01717</name>
    <name evidence="3" type="ORF">NCTC11296_03003</name>
</gene>